<feature type="transmembrane region" description="Helical" evidence="2">
    <location>
        <begin position="86"/>
        <end position="108"/>
    </location>
</feature>
<feature type="transmembrane region" description="Helical" evidence="2">
    <location>
        <begin position="12"/>
        <end position="31"/>
    </location>
</feature>
<feature type="region of interest" description="Disordered" evidence="1">
    <location>
        <begin position="267"/>
        <end position="288"/>
    </location>
</feature>
<feature type="region of interest" description="Disordered" evidence="1">
    <location>
        <begin position="377"/>
        <end position="400"/>
    </location>
</feature>
<keyword evidence="4" id="KW-1185">Reference proteome</keyword>
<sequence length="541" mass="61421">MGTIVDQVILLVHWLLTTWGCIVFAGAYAWANFTVLALGVWAVAQRDSIDAIGMFLGGLLTTIFLDIIHISLFYPRAGLSDTLRFSAGMAILSLLLKPLSCCLVYHMYRERGGELLVHAGFLGPSQERSAYQTIDSPESPVDPFGEPEGQNQAARGCTVQALGRVMPEYAQNKSPNTVTVESKATCRQLLSRCLRAWRHLVQRQRAVALALALGRRRLLRKGFRALRWALQLREAWQEAAWGRHTKALLSRSFRKWKSLAVQQKQGQPYNQAVAGPPPSRGGQDQGPFLGRKAVVDPTWRSRPWCMGWHRVLAPCFSLDNFTPSPGNLEEVEEEEAWRILLYPGRRPESEDRRLQILQALQQLAVFLLRCHQKEQAMPERGLPREATGRTQSMEKPPQAWRPHATDMAQVVPLDSEHQRVWLCRCFGAWQQFMQRWARYRDHLANCQAGTLRTCLRQWVQMKQLRASDGAKVTQLSLHWQKAANLVLRSSAPEATAASHHRMLAQTQGLPQSSLQESCQKLAFLRVLLLWRTRLSLHQRAK</sequence>
<dbReference type="Proteomes" id="UP000011518">
    <property type="component" value="Unassembled WGS sequence"/>
</dbReference>
<reference evidence="4" key="1">
    <citation type="submission" date="2012-07" db="EMBL/GenBank/DDBJ databases">
        <title>Genome of the Chinese tree shrew, a rising model animal genetically related to primates.</title>
        <authorList>
            <person name="Zhang G."/>
            <person name="Fan Y."/>
            <person name="Yao Y."/>
            <person name="Huang Z."/>
        </authorList>
    </citation>
    <scope>NUCLEOTIDE SEQUENCE [LARGE SCALE GENOMIC DNA]</scope>
</reference>
<keyword evidence="2" id="KW-0472">Membrane</keyword>
<dbReference type="PANTHER" id="PTHR38493:SF1">
    <property type="entry name" value="SFI1 SPINDLE BODY DOMAIN-CONTAINING PROTEIN"/>
    <property type="match status" value="1"/>
</dbReference>
<evidence type="ECO:0000256" key="1">
    <source>
        <dbReference type="SAM" id="MobiDB-lite"/>
    </source>
</evidence>
<gene>
    <name evidence="3" type="ORF">TREES_T100008725</name>
</gene>
<keyword evidence="2" id="KW-1133">Transmembrane helix</keyword>
<proteinExistence type="predicted"/>
<feature type="transmembrane region" description="Helical" evidence="2">
    <location>
        <begin position="51"/>
        <end position="74"/>
    </location>
</feature>
<accession>L9L107</accession>
<evidence type="ECO:0000256" key="2">
    <source>
        <dbReference type="SAM" id="Phobius"/>
    </source>
</evidence>
<evidence type="ECO:0000313" key="4">
    <source>
        <dbReference type="Proteomes" id="UP000011518"/>
    </source>
</evidence>
<keyword evidence="2" id="KW-0812">Transmembrane</keyword>
<dbReference type="InParanoid" id="L9L107"/>
<dbReference type="PANTHER" id="PTHR38493">
    <property type="entry name" value="CHROMOSOME 1 OPEN READING FRAME 167"/>
    <property type="match status" value="1"/>
</dbReference>
<dbReference type="Pfam" id="PF06396">
    <property type="entry name" value="AGTRAP"/>
    <property type="match status" value="1"/>
</dbReference>
<protein>
    <submittedName>
        <fullName evidence="3">Type-1 angiotensin II receptor-associated protein</fullName>
    </submittedName>
</protein>
<dbReference type="GO" id="GO:0038166">
    <property type="term" value="P:angiotensin-activated signaling pathway"/>
    <property type="evidence" value="ECO:0007669"/>
    <property type="project" value="InterPro"/>
</dbReference>
<keyword evidence="3" id="KW-0675">Receptor</keyword>
<name>L9L107_TUPCH</name>
<dbReference type="AlphaFoldDB" id="L9L107"/>
<dbReference type="EMBL" id="KB320563">
    <property type="protein sequence ID" value="ELW68638.1"/>
    <property type="molecule type" value="Genomic_DNA"/>
</dbReference>
<feature type="compositionally biased region" description="Basic and acidic residues" evidence="1">
    <location>
        <begin position="377"/>
        <end position="387"/>
    </location>
</feature>
<dbReference type="InterPro" id="IPR009436">
    <property type="entry name" value="AGTRAP"/>
</dbReference>
<dbReference type="InterPro" id="IPR031473">
    <property type="entry name" value="DUF4684"/>
</dbReference>
<dbReference type="SMART" id="SM00805">
    <property type="entry name" value="AGTRAP"/>
    <property type="match status" value="1"/>
</dbReference>
<dbReference type="eggNOG" id="ENOG502S36M">
    <property type="taxonomic scope" value="Eukaryota"/>
</dbReference>
<organism evidence="3 4">
    <name type="scientific">Tupaia chinensis</name>
    <name type="common">Chinese tree shrew</name>
    <name type="synonym">Tupaia belangeri chinensis</name>
    <dbReference type="NCBI Taxonomy" id="246437"/>
    <lineage>
        <taxon>Eukaryota</taxon>
        <taxon>Metazoa</taxon>
        <taxon>Chordata</taxon>
        <taxon>Craniata</taxon>
        <taxon>Vertebrata</taxon>
        <taxon>Euteleostomi</taxon>
        <taxon>Mammalia</taxon>
        <taxon>Eutheria</taxon>
        <taxon>Euarchontoglires</taxon>
        <taxon>Scandentia</taxon>
        <taxon>Tupaiidae</taxon>
        <taxon>Tupaia</taxon>
    </lineage>
</organism>
<reference evidence="4" key="2">
    <citation type="journal article" date="2013" name="Nat. Commun.">
        <title>Genome of the Chinese tree shrew.</title>
        <authorList>
            <person name="Fan Y."/>
            <person name="Huang Z.Y."/>
            <person name="Cao C.C."/>
            <person name="Chen C.S."/>
            <person name="Chen Y.X."/>
            <person name="Fan D.D."/>
            <person name="He J."/>
            <person name="Hou H.L."/>
            <person name="Hu L."/>
            <person name="Hu X.T."/>
            <person name="Jiang X.T."/>
            <person name="Lai R."/>
            <person name="Lang Y.S."/>
            <person name="Liang B."/>
            <person name="Liao S.G."/>
            <person name="Mu D."/>
            <person name="Ma Y.Y."/>
            <person name="Niu Y.Y."/>
            <person name="Sun X.Q."/>
            <person name="Xia J.Q."/>
            <person name="Xiao J."/>
            <person name="Xiong Z.Q."/>
            <person name="Xu L."/>
            <person name="Yang L."/>
            <person name="Zhang Y."/>
            <person name="Zhao W."/>
            <person name="Zhao X.D."/>
            <person name="Zheng Y.T."/>
            <person name="Zhou J.M."/>
            <person name="Zhu Y.B."/>
            <person name="Zhang G.J."/>
            <person name="Wang J."/>
            <person name="Yao Y.G."/>
        </authorList>
    </citation>
    <scope>NUCLEOTIDE SEQUENCE [LARGE SCALE GENOMIC DNA]</scope>
</reference>
<evidence type="ECO:0000313" key="3">
    <source>
        <dbReference type="EMBL" id="ELW68638.1"/>
    </source>
</evidence>